<reference evidence="2" key="1">
    <citation type="journal article" date="2011" name="Nat. Biotechnol.">
        <title>Genome sequencing and comparison of two nonhuman primate animal models, the cynomolgus and Chinese rhesus macaques.</title>
        <authorList>
            <person name="Yan G."/>
            <person name="Zhang G."/>
            <person name="Fang X."/>
            <person name="Zhang Y."/>
            <person name="Li C."/>
            <person name="Ling F."/>
            <person name="Cooper D.N."/>
            <person name="Li Q."/>
            <person name="Li Y."/>
            <person name="van Gool A.J."/>
            <person name="Du H."/>
            <person name="Chen J."/>
            <person name="Chen R."/>
            <person name="Zhang P."/>
            <person name="Huang Z."/>
            <person name="Thompson J.R."/>
            <person name="Meng Y."/>
            <person name="Bai Y."/>
            <person name="Wang J."/>
            <person name="Zhuo M."/>
            <person name="Wang T."/>
            <person name="Huang Y."/>
            <person name="Wei L."/>
            <person name="Li J."/>
            <person name="Wang Z."/>
            <person name="Hu H."/>
            <person name="Yang P."/>
            <person name="Le L."/>
            <person name="Stenson P.D."/>
            <person name="Li B."/>
            <person name="Liu X."/>
            <person name="Ball E.V."/>
            <person name="An N."/>
            <person name="Huang Q."/>
            <person name="Zhang Y."/>
            <person name="Fan W."/>
            <person name="Zhang X."/>
            <person name="Li Y."/>
            <person name="Wang W."/>
            <person name="Katze M.G."/>
            <person name="Su B."/>
            <person name="Nielsen R."/>
            <person name="Yang H."/>
            <person name="Wang J."/>
            <person name="Wang X."/>
            <person name="Wang J."/>
        </authorList>
    </citation>
    <scope>NUCLEOTIDE SEQUENCE [LARGE SCALE GENOMIC DNA]</scope>
    <source>
        <strain evidence="2">CR-5</strain>
    </source>
</reference>
<dbReference type="Proteomes" id="UP000013456">
    <property type="component" value="Chromosome 1"/>
</dbReference>
<feature type="compositionally biased region" description="Low complexity" evidence="1">
    <location>
        <begin position="50"/>
        <end position="65"/>
    </location>
</feature>
<proteinExistence type="predicted"/>
<evidence type="ECO:0000313" key="2">
    <source>
        <dbReference type="EMBL" id="EHH14200.1"/>
    </source>
</evidence>
<gene>
    <name evidence="2" type="ORF">EGK_00076</name>
</gene>
<dbReference type="AlphaFoldDB" id="F7GPA4"/>
<sequence>METTGLLGGQPAWGAVGPDASHTRPGSHGHRTLAPRGLTQAPVLSFRPRLPAQVSAPSSSSQQPPLLRPEDLLGIRPTRPLPGAQTPPKHPAHQPHHCLERPPAPVI</sequence>
<name>F7GPA4_MACMU</name>
<organism evidence="2">
    <name type="scientific">Macaca mulatta</name>
    <name type="common">Rhesus macaque</name>
    <dbReference type="NCBI Taxonomy" id="9544"/>
    <lineage>
        <taxon>Eukaryota</taxon>
        <taxon>Metazoa</taxon>
        <taxon>Chordata</taxon>
        <taxon>Craniata</taxon>
        <taxon>Vertebrata</taxon>
        <taxon>Euteleostomi</taxon>
        <taxon>Mammalia</taxon>
        <taxon>Eutheria</taxon>
        <taxon>Euarchontoglires</taxon>
        <taxon>Primates</taxon>
        <taxon>Haplorrhini</taxon>
        <taxon>Catarrhini</taxon>
        <taxon>Cercopithecidae</taxon>
        <taxon>Cercopithecinae</taxon>
        <taxon>Macaca</taxon>
    </lineage>
</organism>
<feature type="region of interest" description="Disordered" evidence="1">
    <location>
        <begin position="1"/>
        <end position="107"/>
    </location>
</feature>
<protein>
    <submittedName>
        <fullName evidence="2">Uncharacterized protein</fullName>
    </submittedName>
</protein>
<dbReference type="HOGENOM" id="CLU_2209149_0_0_1"/>
<accession>F7GPA4</accession>
<dbReference type="EMBL" id="CM001253">
    <property type="protein sequence ID" value="EHH14200.1"/>
    <property type="molecule type" value="Genomic_DNA"/>
</dbReference>
<evidence type="ECO:0000256" key="1">
    <source>
        <dbReference type="SAM" id="MobiDB-lite"/>
    </source>
</evidence>